<keyword evidence="5" id="KW-0479">Metal-binding</keyword>
<dbReference type="Proteomes" id="UP001642464">
    <property type="component" value="Unassembled WGS sequence"/>
</dbReference>
<dbReference type="PANTHER" id="PTHR44419">
    <property type="entry name" value="PROTOCHLOROPHYLLIDE REDUCTASE C, CHLOROPLASTIC"/>
    <property type="match status" value="1"/>
</dbReference>
<evidence type="ECO:0000256" key="3">
    <source>
        <dbReference type="ARBA" id="ARBA00012006"/>
    </source>
</evidence>
<dbReference type="EMBL" id="CAXAMM010021868">
    <property type="protein sequence ID" value="CAK9050735.1"/>
    <property type="molecule type" value="Genomic_DNA"/>
</dbReference>
<dbReference type="Gene3D" id="3.10.20.30">
    <property type="match status" value="1"/>
</dbReference>
<evidence type="ECO:0000256" key="10">
    <source>
        <dbReference type="SAM" id="MobiDB-lite"/>
    </source>
</evidence>
<keyword evidence="13" id="KW-1185">Reference proteome</keyword>
<keyword evidence="5" id="KW-0001">2Fe-2S</keyword>
<dbReference type="Gene3D" id="3.40.50.720">
    <property type="entry name" value="NAD(P)-binding Rossmann-like Domain"/>
    <property type="match status" value="1"/>
</dbReference>
<evidence type="ECO:0000256" key="2">
    <source>
        <dbReference type="ARBA" id="ARBA00005821"/>
    </source>
</evidence>
<feature type="region of interest" description="Disordered" evidence="10">
    <location>
        <begin position="655"/>
        <end position="681"/>
    </location>
</feature>
<evidence type="ECO:0000256" key="5">
    <source>
        <dbReference type="ARBA" id="ARBA00022714"/>
    </source>
</evidence>
<dbReference type="InterPro" id="IPR005979">
    <property type="entry name" value="Prochl_reduct"/>
</dbReference>
<keyword evidence="8" id="KW-0411">Iron-sulfur</keyword>
<dbReference type="PRINTS" id="PR00081">
    <property type="entry name" value="GDHRDH"/>
</dbReference>
<evidence type="ECO:0000256" key="7">
    <source>
        <dbReference type="ARBA" id="ARBA00023002"/>
    </source>
</evidence>
<evidence type="ECO:0000256" key="6">
    <source>
        <dbReference type="ARBA" id="ARBA00022857"/>
    </source>
</evidence>
<comment type="caution">
    <text evidence="12">The sequence shown here is derived from an EMBL/GenBank/DDBJ whole genome shotgun (WGS) entry which is preliminary data.</text>
</comment>
<dbReference type="SUPFAM" id="SSF54292">
    <property type="entry name" value="2Fe-2S ferredoxin-like"/>
    <property type="match status" value="1"/>
</dbReference>
<dbReference type="Pfam" id="PF00106">
    <property type="entry name" value="adh_short"/>
    <property type="match status" value="1"/>
</dbReference>
<accession>A0ABP0MKS5</accession>
<sequence>MARKGSQFGDKKLVVITGTSSGLGKATTKALLNAKEYHVIGAVRDLEKMAVVAELEGFDPERFTAMQVDLASFESVKNFTKAVDKFRGDRPIDRLVCNAAVYQPTLDYPKWTVDGHEQQLQINYLSHFLLTSGIMPMMTDSEDARVVMIGSVTGNDNTVGGGGVYPIADLKDDLDGLELGCKKPIAMMDGYNFNGAKMYKARSSDTKLALMMTSNMLHERFHRSTGISFSSIYPGCIAETPLFREKRPWFRKYFPIFMKYITGGYVGEEEAGTRLFQVIHDPKCVKSGVYWSWNGGPREGRGLEAMEKGGQIVGAGGAGGGWESIYENDQSDKVLNKDLMQKLWQETNAITGAKWPKAYQAKSPCPTLKVVGAATSLLGIMEEKARMKASRNGEGAKIVADKTLPKEERRRKSLEKMLAALDKTPTDPEELEKDLLRTSGHVPDSVFKGSKAGEAVADEALEADEADVDGFTFEVPELDEPENKEPPKMIKGHELLGDTPVVFQPQNVMTMARAGQALSEVASQADVFIRYKCKKGKCKTCAVNIDGKWACQTKIPRQTESGKNFEVRVRQVSDAHKMAEKAAFFTPKSFADGVVNNGLGMVGFVKEAFGADPDFQAPRAVRRLIYRLKLNWVRMEREKKVEELLAQRRQSLKVKQSTLRGGNVPHVQGMPSTPRSETVDEHGREFVVPGVAMTAAFMFALIQKYLAQMG</sequence>
<evidence type="ECO:0000256" key="8">
    <source>
        <dbReference type="ARBA" id="ARBA00023014"/>
    </source>
</evidence>
<dbReference type="EC" id="1.3.1.33" evidence="3"/>
<protein>
    <recommendedName>
        <fullName evidence="3">protochlorophyllide reductase</fullName>
        <ecNumber evidence="3">1.3.1.33</ecNumber>
    </recommendedName>
</protein>
<dbReference type="InterPro" id="IPR012675">
    <property type="entry name" value="Beta-grasp_dom_sf"/>
</dbReference>
<name>A0ABP0MKS5_9DINO</name>
<keyword evidence="7" id="KW-0560">Oxidoreductase</keyword>
<evidence type="ECO:0000313" key="12">
    <source>
        <dbReference type="EMBL" id="CAK9050735.1"/>
    </source>
</evidence>
<evidence type="ECO:0000256" key="1">
    <source>
        <dbReference type="ARBA" id="ARBA00005173"/>
    </source>
</evidence>
<dbReference type="InterPro" id="IPR002347">
    <property type="entry name" value="SDR_fam"/>
</dbReference>
<proteinExistence type="inferred from homology"/>
<comment type="similarity">
    <text evidence="2">Belongs to the short-chain dehydrogenases/reductases (SDR) family. POR subfamily.</text>
</comment>
<organism evidence="12 13">
    <name type="scientific">Durusdinium trenchii</name>
    <dbReference type="NCBI Taxonomy" id="1381693"/>
    <lineage>
        <taxon>Eukaryota</taxon>
        <taxon>Sar</taxon>
        <taxon>Alveolata</taxon>
        <taxon>Dinophyceae</taxon>
        <taxon>Suessiales</taxon>
        <taxon>Symbiodiniaceae</taxon>
        <taxon>Durusdinium</taxon>
    </lineage>
</organism>
<evidence type="ECO:0000256" key="9">
    <source>
        <dbReference type="ARBA" id="ARBA00023171"/>
    </source>
</evidence>
<keyword evidence="5" id="KW-0408">Iron</keyword>
<evidence type="ECO:0000313" key="13">
    <source>
        <dbReference type="Proteomes" id="UP001642464"/>
    </source>
</evidence>
<dbReference type="SUPFAM" id="SSF51735">
    <property type="entry name" value="NAD(P)-binding Rossmann-fold domains"/>
    <property type="match status" value="1"/>
</dbReference>
<gene>
    <name evidence="12" type="ORF">SCF082_LOCUS27939</name>
</gene>
<evidence type="ECO:0000259" key="11">
    <source>
        <dbReference type="Pfam" id="PF00111"/>
    </source>
</evidence>
<dbReference type="InterPro" id="IPR036010">
    <property type="entry name" value="2Fe-2S_ferredoxin-like_sf"/>
</dbReference>
<dbReference type="Pfam" id="PF00111">
    <property type="entry name" value="Fer2"/>
    <property type="match status" value="1"/>
</dbReference>
<keyword evidence="4" id="KW-0602">Photosynthesis</keyword>
<dbReference type="InterPro" id="IPR001041">
    <property type="entry name" value="2Fe-2S_ferredoxin-type"/>
</dbReference>
<dbReference type="PANTHER" id="PTHR44419:SF19">
    <property type="entry name" value="PROTOCHLOROPHYLLIDE REDUCTASE A, CHLOROPLASTIC"/>
    <property type="match status" value="1"/>
</dbReference>
<evidence type="ECO:0000256" key="4">
    <source>
        <dbReference type="ARBA" id="ARBA00022531"/>
    </source>
</evidence>
<comment type="pathway">
    <text evidence="1">Porphyrin-containing compound metabolism; chlorophyll biosynthesis.</text>
</comment>
<keyword evidence="9" id="KW-0149">Chlorophyll biosynthesis</keyword>
<keyword evidence="6" id="KW-0521">NADP</keyword>
<reference evidence="12 13" key="1">
    <citation type="submission" date="2024-02" db="EMBL/GenBank/DDBJ databases">
        <authorList>
            <person name="Chen Y."/>
            <person name="Shah S."/>
            <person name="Dougan E. K."/>
            <person name="Thang M."/>
            <person name="Chan C."/>
        </authorList>
    </citation>
    <scope>NUCLEOTIDE SEQUENCE [LARGE SCALE GENOMIC DNA]</scope>
</reference>
<dbReference type="InterPro" id="IPR036291">
    <property type="entry name" value="NAD(P)-bd_dom_sf"/>
</dbReference>
<feature type="domain" description="2Fe-2S ferredoxin-type" evidence="11">
    <location>
        <begin position="504"/>
        <end position="554"/>
    </location>
</feature>